<evidence type="ECO:0000256" key="4">
    <source>
        <dbReference type="ARBA" id="ARBA00009845"/>
    </source>
</evidence>
<dbReference type="InterPro" id="IPR000573">
    <property type="entry name" value="AconitaseA/IPMdHydase_ssu_swvl"/>
</dbReference>
<evidence type="ECO:0000313" key="13">
    <source>
        <dbReference type="Proteomes" id="UP000298058"/>
    </source>
</evidence>
<dbReference type="PANTHER" id="PTHR43345">
    <property type="entry name" value="3-ISOPROPYLMALATE DEHYDRATASE SMALL SUBUNIT 2-RELATED-RELATED"/>
    <property type="match status" value="1"/>
</dbReference>
<comment type="similarity">
    <text evidence="4 10">Belongs to the LeuD family. LeuD type 1 subfamily.</text>
</comment>
<comment type="subunit">
    <text evidence="5 10">Heterodimer of LeuC and LeuD.</text>
</comment>
<dbReference type="NCBIfam" id="NF002458">
    <property type="entry name" value="PRK01641.1"/>
    <property type="match status" value="1"/>
</dbReference>
<evidence type="ECO:0000256" key="7">
    <source>
        <dbReference type="ARBA" id="ARBA00022605"/>
    </source>
</evidence>
<comment type="caution">
    <text evidence="12">The sequence shown here is derived from an EMBL/GenBank/DDBJ whole genome shotgun (WGS) entry which is preliminary data.</text>
</comment>
<evidence type="ECO:0000256" key="2">
    <source>
        <dbReference type="ARBA" id="ARBA00002695"/>
    </source>
</evidence>
<dbReference type="AlphaFoldDB" id="A0A4R9LYF1"/>
<dbReference type="FunFam" id="3.20.19.10:FF:000003">
    <property type="entry name" value="3-isopropylmalate dehydratase small subunit"/>
    <property type="match status" value="1"/>
</dbReference>
<dbReference type="Proteomes" id="UP000298058">
    <property type="component" value="Unassembled WGS sequence"/>
</dbReference>
<evidence type="ECO:0000256" key="3">
    <source>
        <dbReference type="ARBA" id="ARBA00004729"/>
    </source>
</evidence>
<dbReference type="UniPathway" id="UPA00048">
    <property type="reaction ID" value="UER00071"/>
</dbReference>
<comment type="function">
    <text evidence="2 10">Catalyzes the isomerization between 2-isopropylmalate and 3-isopropylmalate, via the formation of 2-isopropylmaleate.</text>
</comment>
<dbReference type="SUPFAM" id="SSF52016">
    <property type="entry name" value="LeuD/IlvD-like"/>
    <property type="match status" value="1"/>
</dbReference>
<evidence type="ECO:0000256" key="10">
    <source>
        <dbReference type="HAMAP-Rule" id="MF_01031"/>
    </source>
</evidence>
<dbReference type="GO" id="GO:0009098">
    <property type="term" value="P:L-leucine biosynthetic process"/>
    <property type="evidence" value="ECO:0007669"/>
    <property type="project" value="UniProtKB-UniRule"/>
</dbReference>
<name>A0A4R9LYF1_9LEPT</name>
<keyword evidence="6 10" id="KW-0432">Leucine biosynthesis</keyword>
<dbReference type="InterPro" id="IPR050075">
    <property type="entry name" value="LeuD"/>
</dbReference>
<dbReference type="GO" id="GO:0009316">
    <property type="term" value="C:3-isopropylmalate dehydratase complex"/>
    <property type="evidence" value="ECO:0007669"/>
    <property type="project" value="InterPro"/>
</dbReference>
<evidence type="ECO:0000256" key="8">
    <source>
        <dbReference type="ARBA" id="ARBA00023239"/>
    </source>
</evidence>
<comment type="pathway">
    <text evidence="3 10">Amino-acid biosynthesis; L-leucine biosynthesis; L-leucine from 3-methyl-2-oxobutanoate: step 2/4.</text>
</comment>
<evidence type="ECO:0000256" key="1">
    <source>
        <dbReference type="ARBA" id="ARBA00000491"/>
    </source>
</evidence>
<evidence type="ECO:0000313" key="12">
    <source>
        <dbReference type="EMBL" id="TGN18742.1"/>
    </source>
</evidence>
<dbReference type="HAMAP" id="MF_01031">
    <property type="entry name" value="LeuD_type1"/>
    <property type="match status" value="1"/>
</dbReference>
<keyword evidence="7 10" id="KW-0028">Amino-acid biosynthesis</keyword>
<dbReference type="RefSeq" id="WP_135761424.1">
    <property type="nucleotide sequence ID" value="NZ_RQHW01000047.1"/>
</dbReference>
<dbReference type="PANTHER" id="PTHR43345:SF5">
    <property type="entry name" value="3-ISOPROPYLMALATE DEHYDRATASE SMALL SUBUNIT"/>
    <property type="match status" value="1"/>
</dbReference>
<keyword evidence="13" id="KW-1185">Reference proteome</keyword>
<dbReference type="Gene3D" id="3.20.19.10">
    <property type="entry name" value="Aconitase, domain 4"/>
    <property type="match status" value="1"/>
</dbReference>
<organism evidence="12 13">
    <name type="scientific">Leptospira idonii</name>
    <dbReference type="NCBI Taxonomy" id="1193500"/>
    <lineage>
        <taxon>Bacteria</taxon>
        <taxon>Pseudomonadati</taxon>
        <taxon>Spirochaetota</taxon>
        <taxon>Spirochaetia</taxon>
        <taxon>Leptospirales</taxon>
        <taxon>Leptospiraceae</taxon>
        <taxon>Leptospira</taxon>
    </lineage>
</organism>
<proteinExistence type="inferred from homology"/>
<dbReference type="CDD" id="cd01577">
    <property type="entry name" value="IPMI_Swivel"/>
    <property type="match status" value="1"/>
</dbReference>
<comment type="catalytic activity">
    <reaction evidence="1 10">
        <text>(2R,3S)-3-isopropylmalate = (2S)-2-isopropylmalate</text>
        <dbReference type="Rhea" id="RHEA:32287"/>
        <dbReference type="ChEBI" id="CHEBI:1178"/>
        <dbReference type="ChEBI" id="CHEBI:35121"/>
        <dbReference type="EC" id="4.2.1.33"/>
    </reaction>
</comment>
<gene>
    <name evidence="10 12" type="primary">leuD</name>
    <name evidence="12" type="ORF">EHS15_15345</name>
</gene>
<dbReference type="GO" id="GO:0003861">
    <property type="term" value="F:3-isopropylmalate dehydratase activity"/>
    <property type="evidence" value="ECO:0007669"/>
    <property type="project" value="UniProtKB-UniRule"/>
</dbReference>
<dbReference type="EC" id="4.2.1.33" evidence="10"/>
<accession>A0A4R9LYF1</accession>
<dbReference type="Pfam" id="PF00694">
    <property type="entry name" value="Aconitase_C"/>
    <property type="match status" value="1"/>
</dbReference>
<feature type="domain" description="Aconitase A/isopropylmalate dehydratase small subunit swivel" evidence="11">
    <location>
        <begin position="1"/>
        <end position="125"/>
    </location>
</feature>
<keyword evidence="9 10" id="KW-0100">Branched-chain amino acid biosynthesis</keyword>
<evidence type="ECO:0000256" key="5">
    <source>
        <dbReference type="ARBA" id="ARBA00011271"/>
    </source>
</evidence>
<dbReference type="InterPro" id="IPR033940">
    <property type="entry name" value="IPMI_Swivel"/>
</dbReference>
<evidence type="ECO:0000259" key="11">
    <source>
        <dbReference type="Pfam" id="PF00694"/>
    </source>
</evidence>
<dbReference type="InterPro" id="IPR015928">
    <property type="entry name" value="Aconitase/3IPM_dehydase_swvl"/>
</dbReference>
<dbReference type="NCBIfam" id="TIGR00171">
    <property type="entry name" value="leuD"/>
    <property type="match status" value="1"/>
</dbReference>
<dbReference type="EMBL" id="RQHW01000047">
    <property type="protein sequence ID" value="TGN18742.1"/>
    <property type="molecule type" value="Genomic_DNA"/>
</dbReference>
<keyword evidence="8 10" id="KW-0456">Lyase</keyword>
<evidence type="ECO:0000256" key="6">
    <source>
        <dbReference type="ARBA" id="ARBA00022430"/>
    </source>
</evidence>
<evidence type="ECO:0000256" key="9">
    <source>
        <dbReference type="ARBA" id="ARBA00023304"/>
    </source>
</evidence>
<reference evidence="12" key="1">
    <citation type="journal article" date="2019" name="PLoS Negl. Trop. Dis.">
        <title>Revisiting the worldwide diversity of Leptospira species in the environment.</title>
        <authorList>
            <person name="Vincent A.T."/>
            <person name="Schiettekatte O."/>
            <person name="Bourhy P."/>
            <person name="Veyrier F.J."/>
            <person name="Picardeau M."/>
        </authorList>
    </citation>
    <scope>NUCLEOTIDE SEQUENCE [LARGE SCALE GENOMIC DNA]</scope>
    <source>
        <strain evidence="12">201300427</strain>
    </source>
</reference>
<sequence>MKSWKQHKGIAAVIDRNDIDTDQILPKQFMKLIHKQGFGDHLFFDWRYSDSEGKVKNPDFVLNRPPFTEATVLVSGSNFGCGSSREHAPWALAGFGFRAVLAASFADIFSINAPKNGIALIRLQEEELEEIKNFLRTKEGESVEIDLEQETVRVGGKDYSFRLEENAKQRIKNGWDDIDVTLIHKERIETFQQNYFETFPFYEVSSAST</sequence>
<protein>
    <recommendedName>
        <fullName evidence="10">3-isopropylmalate dehydratase small subunit</fullName>
        <ecNumber evidence="10">4.2.1.33</ecNumber>
    </recommendedName>
    <alternativeName>
        <fullName evidence="10">Alpha-IPM isomerase</fullName>
        <shortName evidence="10">IPMI</shortName>
    </alternativeName>
    <alternativeName>
        <fullName evidence="10">Isopropylmalate isomerase</fullName>
    </alternativeName>
</protein>
<dbReference type="OrthoDB" id="9777465at2"/>
<dbReference type="InterPro" id="IPR004431">
    <property type="entry name" value="3-IsopropMal_deHydase_ssu"/>
</dbReference>